<sequence>MTSNKALSGIRILDMTHVQAGPTSSQLMGFLGADVIKLESPMGDATRGQLRDIPEADSLYFTMLNCNKRSITVNLKNDKGKEIFTKLVETCDVLMENFGPGVLDRLGFGWETVHEINPRIVMASIKGFGSEGPYAAFKAYENVAQAMGGAMSTSGLFDGPPVVTGAQIGDSGTGVHLMAGILAALIQRERTGRGQYVECAMMDCVMNLTRVKWRDHQRLEHGPLSEYGHQEFEDFTPRAGNDSGGGQLGNAIQCKPGGPNDYLYIVVQEHVWNALANRVGGEELVNDSRFDNINVRRANQGEMWDLLTEFASNYTKRELMGILNEINVPCGPIMSTTDLANDDHVKLREMYVEL</sequence>
<dbReference type="GO" id="GO:0008410">
    <property type="term" value="F:CoA-transferase activity"/>
    <property type="evidence" value="ECO:0007669"/>
    <property type="project" value="TreeGrafter"/>
</dbReference>
<gene>
    <name evidence="2" type="ORF">METZ01_LOCUS286476</name>
</gene>
<evidence type="ECO:0000313" key="2">
    <source>
        <dbReference type="EMBL" id="SVC33622.1"/>
    </source>
</evidence>
<dbReference type="InterPro" id="IPR023606">
    <property type="entry name" value="CoA-Trfase_III_dom_1_sf"/>
</dbReference>
<accession>A0A382LEQ6</accession>
<dbReference type="Gene3D" id="3.30.1540.10">
    <property type="entry name" value="formyl-coa transferase, domain 3"/>
    <property type="match status" value="1"/>
</dbReference>
<dbReference type="AlphaFoldDB" id="A0A382LEQ6"/>
<dbReference type="Gene3D" id="3.40.50.10540">
    <property type="entry name" value="Crotonobetainyl-coa:carnitine coa-transferase, domain 1"/>
    <property type="match status" value="1"/>
</dbReference>
<name>A0A382LEQ6_9ZZZZ</name>
<evidence type="ECO:0008006" key="3">
    <source>
        <dbReference type="Google" id="ProtNLM"/>
    </source>
</evidence>
<dbReference type="NCBIfam" id="NF003809">
    <property type="entry name" value="PRK05398.1"/>
    <property type="match status" value="1"/>
</dbReference>
<feature type="non-terminal residue" evidence="2">
    <location>
        <position position="354"/>
    </location>
</feature>
<organism evidence="2">
    <name type="scientific">marine metagenome</name>
    <dbReference type="NCBI Taxonomy" id="408172"/>
    <lineage>
        <taxon>unclassified sequences</taxon>
        <taxon>metagenomes</taxon>
        <taxon>ecological metagenomes</taxon>
    </lineage>
</organism>
<reference evidence="2" key="1">
    <citation type="submission" date="2018-05" db="EMBL/GenBank/DDBJ databases">
        <authorList>
            <person name="Lanie J.A."/>
            <person name="Ng W.-L."/>
            <person name="Kazmierczak K.M."/>
            <person name="Andrzejewski T.M."/>
            <person name="Davidsen T.M."/>
            <person name="Wayne K.J."/>
            <person name="Tettelin H."/>
            <person name="Glass J.I."/>
            <person name="Rusch D."/>
            <person name="Podicherti R."/>
            <person name="Tsui H.-C.T."/>
            <person name="Winkler M.E."/>
        </authorList>
    </citation>
    <scope>NUCLEOTIDE SEQUENCE</scope>
</reference>
<dbReference type="EMBL" id="UINC01085767">
    <property type="protein sequence ID" value="SVC33622.1"/>
    <property type="molecule type" value="Genomic_DNA"/>
</dbReference>
<protein>
    <recommendedName>
        <fullName evidence="3">Formyl-CoA:oxalate CoA-transferase</fullName>
    </recommendedName>
</protein>
<dbReference type="SUPFAM" id="SSF89796">
    <property type="entry name" value="CoA-transferase family III (CaiB/BaiF)"/>
    <property type="match status" value="1"/>
</dbReference>
<dbReference type="PANTHER" id="PTHR48207:SF3">
    <property type="entry name" value="SUCCINATE--HYDROXYMETHYLGLUTARATE COA-TRANSFERASE"/>
    <property type="match status" value="1"/>
</dbReference>
<keyword evidence="1" id="KW-0808">Transferase</keyword>
<dbReference type="Pfam" id="PF02515">
    <property type="entry name" value="CoA_transf_3"/>
    <property type="match status" value="1"/>
</dbReference>
<dbReference type="InterPro" id="IPR003673">
    <property type="entry name" value="CoA-Trfase_fam_III"/>
</dbReference>
<proteinExistence type="predicted"/>
<evidence type="ECO:0000256" key="1">
    <source>
        <dbReference type="ARBA" id="ARBA00022679"/>
    </source>
</evidence>
<dbReference type="InterPro" id="IPR050483">
    <property type="entry name" value="CoA-transferase_III_domain"/>
</dbReference>
<dbReference type="PANTHER" id="PTHR48207">
    <property type="entry name" value="SUCCINATE--HYDROXYMETHYLGLUTARATE COA-TRANSFERASE"/>
    <property type="match status" value="1"/>
</dbReference>
<dbReference type="InterPro" id="IPR044855">
    <property type="entry name" value="CoA-Trfase_III_dom3_sf"/>
</dbReference>